<dbReference type="InterPro" id="IPR017495">
    <property type="entry name" value="PuhC"/>
</dbReference>
<evidence type="ECO:0000313" key="1">
    <source>
        <dbReference type="EMBL" id="CTQ71862.1"/>
    </source>
</evidence>
<name>A0A0M7ABP1_9HYPH</name>
<dbReference type="Proteomes" id="UP000053235">
    <property type="component" value="Unassembled WGS sequence"/>
</dbReference>
<proteinExistence type="predicted"/>
<dbReference type="NCBIfam" id="TIGR03054">
    <property type="entry name" value="photo_alph_chp1"/>
    <property type="match status" value="1"/>
</dbReference>
<dbReference type="AlphaFoldDB" id="A0A0M7ABP1"/>
<organism evidence="1 2">
    <name type="scientific">Roseibium alexandrii</name>
    <dbReference type="NCBI Taxonomy" id="388408"/>
    <lineage>
        <taxon>Bacteria</taxon>
        <taxon>Pseudomonadati</taxon>
        <taxon>Pseudomonadota</taxon>
        <taxon>Alphaproteobacteria</taxon>
        <taxon>Hyphomicrobiales</taxon>
        <taxon>Stappiaceae</taxon>
        <taxon>Roseibium</taxon>
    </lineage>
</organism>
<dbReference type="RefSeq" id="WP_055672466.1">
    <property type="nucleotide sequence ID" value="NZ_CXWD01000011.1"/>
</dbReference>
<reference evidence="2" key="1">
    <citation type="submission" date="2015-07" db="EMBL/GenBank/DDBJ databases">
        <authorList>
            <person name="Rodrigo-Torres Lidia"/>
            <person name="Arahal R.David."/>
        </authorList>
    </citation>
    <scope>NUCLEOTIDE SEQUENCE [LARGE SCALE GENOMIC DNA]</scope>
    <source>
        <strain evidence="2">CECT 5112</strain>
    </source>
</reference>
<gene>
    <name evidence="1" type="ORF">LAX5112_02953</name>
</gene>
<dbReference type="OrthoDB" id="7848123at2"/>
<evidence type="ECO:0000313" key="2">
    <source>
        <dbReference type="Proteomes" id="UP000053235"/>
    </source>
</evidence>
<dbReference type="STRING" id="388408.LAX5112_02953"/>
<protein>
    <submittedName>
        <fullName evidence="1">Putative photosynthetic complex assembly protein</fullName>
    </submittedName>
</protein>
<sequence>MPSVSHLGYFSDRKGRRGKQFPRRILIGTALLLSFAVAAVVFGQTTGIGVVKHQTGAPVAIRDILITRDAADIVTVTDARSGVVVSAFEKDTGGFVRGSLRAFERMRMVAKVPATAPYRLIQWETGAVSLSDTAIGERIYLEAFGKDNAAAFAALLETREGARK</sequence>
<dbReference type="EMBL" id="CXWD01000011">
    <property type="protein sequence ID" value="CTQ71862.1"/>
    <property type="molecule type" value="Genomic_DNA"/>
</dbReference>
<keyword evidence="2" id="KW-1185">Reference proteome</keyword>
<accession>A0A0M7ABP1</accession>